<dbReference type="PROSITE" id="PS51186">
    <property type="entry name" value="GNAT"/>
    <property type="match status" value="1"/>
</dbReference>
<organism evidence="4 5">
    <name type="scientific">Allocatelliglobosispora scoriae</name>
    <dbReference type="NCBI Taxonomy" id="643052"/>
    <lineage>
        <taxon>Bacteria</taxon>
        <taxon>Bacillati</taxon>
        <taxon>Actinomycetota</taxon>
        <taxon>Actinomycetes</taxon>
        <taxon>Micromonosporales</taxon>
        <taxon>Micromonosporaceae</taxon>
        <taxon>Allocatelliglobosispora</taxon>
    </lineage>
</organism>
<dbReference type="InterPro" id="IPR016181">
    <property type="entry name" value="Acyl_CoA_acyltransferase"/>
</dbReference>
<dbReference type="InterPro" id="IPR000182">
    <property type="entry name" value="GNAT_dom"/>
</dbReference>
<keyword evidence="2" id="KW-0012">Acyltransferase</keyword>
<keyword evidence="1 4" id="KW-0808">Transferase</keyword>
<dbReference type="InterPro" id="IPR025289">
    <property type="entry name" value="DUF4081"/>
</dbReference>
<dbReference type="Gene3D" id="3.40.630.30">
    <property type="match status" value="1"/>
</dbReference>
<keyword evidence="5" id="KW-1185">Reference proteome</keyword>
<comment type="caution">
    <text evidence="4">The sequence shown here is derived from an EMBL/GenBank/DDBJ whole genome shotgun (WGS) entry which is preliminary data.</text>
</comment>
<dbReference type="SUPFAM" id="SSF55729">
    <property type="entry name" value="Acyl-CoA N-acyltransferases (Nat)"/>
    <property type="match status" value="1"/>
</dbReference>
<dbReference type="InterPro" id="IPR016794">
    <property type="entry name" value="UCP21603_acetyltransf"/>
</dbReference>
<gene>
    <name evidence="4" type="ORF">F4553_005694</name>
</gene>
<evidence type="ECO:0000313" key="4">
    <source>
        <dbReference type="EMBL" id="MBB5872260.1"/>
    </source>
</evidence>
<dbReference type="AlphaFoldDB" id="A0A841BZX6"/>
<dbReference type="Proteomes" id="UP000587527">
    <property type="component" value="Unassembled WGS sequence"/>
</dbReference>
<accession>A0A841BZX6</accession>
<dbReference type="CDD" id="cd04301">
    <property type="entry name" value="NAT_SF"/>
    <property type="match status" value="1"/>
</dbReference>
<evidence type="ECO:0000256" key="1">
    <source>
        <dbReference type="ARBA" id="ARBA00022679"/>
    </source>
</evidence>
<sequence length="280" mass="30697">MLTRSPVRHLGESERSAVERLLERDPIAAAQVIERIAARGLSWWRSDGKMLGYGQRRELQAICWAGAHVTPLATHREAVAAFAETLARQARTCGSIVGPAEGVLELWAALSGLWGPSREVRTAQPLLLADAPSPVAEDPLVRPVALDELDKLMPASIAMYTEEVGVSPVDATNTTGYRSRVATLVRGSRSYARFHGDTVVFKADVAVLTRHTAQIQGVWVHPEWRGQGLATSGMSTVVNHVLRRFAPTVSLYVNDYNVPARRAYDRCGFRQVGEFATVLF</sequence>
<dbReference type="EMBL" id="JACHMN010000003">
    <property type="protein sequence ID" value="MBB5872260.1"/>
    <property type="molecule type" value="Genomic_DNA"/>
</dbReference>
<feature type="domain" description="N-acetyltransferase" evidence="3">
    <location>
        <begin position="139"/>
        <end position="280"/>
    </location>
</feature>
<dbReference type="GO" id="GO:0016747">
    <property type="term" value="F:acyltransferase activity, transferring groups other than amino-acyl groups"/>
    <property type="evidence" value="ECO:0007669"/>
    <property type="project" value="InterPro"/>
</dbReference>
<dbReference type="InterPro" id="IPR050832">
    <property type="entry name" value="Bact_Acetyltransf"/>
</dbReference>
<dbReference type="PIRSF" id="PIRSF021603">
    <property type="entry name" value="UCP21603_acetyltransf"/>
    <property type="match status" value="1"/>
</dbReference>
<reference evidence="4 5" key="1">
    <citation type="submission" date="2020-08" db="EMBL/GenBank/DDBJ databases">
        <title>Sequencing the genomes of 1000 actinobacteria strains.</title>
        <authorList>
            <person name="Klenk H.-P."/>
        </authorList>
    </citation>
    <scope>NUCLEOTIDE SEQUENCE [LARGE SCALE GENOMIC DNA]</scope>
    <source>
        <strain evidence="4 5">DSM 45362</strain>
    </source>
</reference>
<proteinExistence type="predicted"/>
<evidence type="ECO:0000256" key="2">
    <source>
        <dbReference type="ARBA" id="ARBA00023315"/>
    </source>
</evidence>
<evidence type="ECO:0000313" key="5">
    <source>
        <dbReference type="Proteomes" id="UP000587527"/>
    </source>
</evidence>
<protein>
    <submittedName>
        <fullName evidence="4">Putative GNAT family acetyltransferase</fullName>
    </submittedName>
</protein>
<dbReference type="Pfam" id="PF00583">
    <property type="entry name" value="Acetyltransf_1"/>
    <property type="match status" value="1"/>
</dbReference>
<name>A0A841BZX6_9ACTN</name>
<dbReference type="Pfam" id="PF13312">
    <property type="entry name" value="DUF4081"/>
    <property type="match status" value="1"/>
</dbReference>
<dbReference type="PANTHER" id="PTHR43877">
    <property type="entry name" value="AMINOALKYLPHOSPHONATE N-ACETYLTRANSFERASE-RELATED-RELATED"/>
    <property type="match status" value="1"/>
</dbReference>
<evidence type="ECO:0000259" key="3">
    <source>
        <dbReference type="PROSITE" id="PS51186"/>
    </source>
</evidence>